<evidence type="ECO:0000313" key="4">
    <source>
        <dbReference type="Proteomes" id="UP000657385"/>
    </source>
</evidence>
<dbReference type="RefSeq" id="WP_196198612.1">
    <property type="nucleotide sequence ID" value="NZ_JADPRT010000026.1"/>
</dbReference>
<feature type="compositionally biased region" description="Low complexity" evidence="1">
    <location>
        <begin position="80"/>
        <end position="112"/>
    </location>
</feature>
<evidence type="ECO:0000256" key="2">
    <source>
        <dbReference type="SAM" id="Phobius"/>
    </source>
</evidence>
<gene>
    <name evidence="3" type="ORF">I2501_37710</name>
</gene>
<dbReference type="Proteomes" id="UP000657385">
    <property type="component" value="Unassembled WGS sequence"/>
</dbReference>
<organism evidence="3 4">
    <name type="scientific">Streptacidiphilus fuscans</name>
    <dbReference type="NCBI Taxonomy" id="2789292"/>
    <lineage>
        <taxon>Bacteria</taxon>
        <taxon>Bacillati</taxon>
        <taxon>Actinomycetota</taxon>
        <taxon>Actinomycetes</taxon>
        <taxon>Kitasatosporales</taxon>
        <taxon>Streptomycetaceae</taxon>
        <taxon>Streptacidiphilus</taxon>
    </lineage>
</organism>
<evidence type="ECO:0000256" key="1">
    <source>
        <dbReference type="SAM" id="MobiDB-lite"/>
    </source>
</evidence>
<accession>A0A931BBZ0</accession>
<feature type="transmembrane region" description="Helical" evidence="2">
    <location>
        <begin position="47"/>
        <end position="68"/>
    </location>
</feature>
<keyword evidence="2" id="KW-0472">Membrane</keyword>
<sequence length="127" mass="12518">MTGDHQGSGDELWDEFVREIEKGGAIHEPSAAERLAVDEAMPSRRRYWAPIAALCVAVVVAGIGYAVGPGGQSGTPPRPSVSASVSGSASAPASASASASASPSVSSAGPSATGRSVPTRPTTGSSP</sequence>
<proteinExistence type="predicted"/>
<feature type="compositionally biased region" description="Polar residues" evidence="1">
    <location>
        <begin position="113"/>
        <end position="127"/>
    </location>
</feature>
<keyword evidence="4" id="KW-1185">Reference proteome</keyword>
<feature type="region of interest" description="Disordered" evidence="1">
    <location>
        <begin position="66"/>
        <end position="127"/>
    </location>
</feature>
<keyword evidence="2" id="KW-1133">Transmembrane helix</keyword>
<reference evidence="3" key="1">
    <citation type="submission" date="2020-11" db="EMBL/GenBank/DDBJ databases">
        <title>Isolation and identification of active actinomycetes.</title>
        <authorList>
            <person name="Yu B."/>
        </authorList>
    </citation>
    <scope>NUCLEOTIDE SEQUENCE</scope>
    <source>
        <strain evidence="3">NEAU-YB345</strain>
    </source>
</reference>
<keyword evidence="2" id="KW-0812">Transmembrane</keyword>
<protein>
    <submittedName>
        <fullName evidence="3">Uncharacterized protein</fullName>
    </submittedName>
</protein>
<evidence type="ECO:0000313" key="3">
    <source>
        <dbReference type="EMBL" id="MBF9073766.1"/>
    </source>
</evidence>
<dbReference type="EMBL" id="JADPRT010000026">
    <property type="protein sequence ID" value="MBF9073766.1"/>
    <property type="molecule type" value="Genomic_DNA"/>
</dbReference>
<name>A0A931BBZ0_9ACTN</name>
<comment type="caution">
    <text evidence="3">The sequence shown here is derived from an EMBL/GenBank/DDBJ whole genome shotgun (WGS) entry which is preliminary data.</text>
</comment>
<dbReference type="AlphaFoldDB" id="A0A931BBZ0"/>